<proteinExistence type="predicted"/>
<dbReference type="Proteomes" id="UP000215914">
    <property type="component" value="Unassembled WGS sequence"/>
</dbReference>
<keyword evidence="2" id="KW-1185">Reference proteome</keyword>
<sequence length="71" mass="8100">MNNSSIERKYYKLSSNWFRTSNPTTFSTKIMTGGCINSGMISRILRKEEARASADCFCRPKHKLSSGINYN</sequence>
<evidence type="ECO:0000313" key="1">
    <source>
        <dbReference type="EMBL" id="KAF5773358.1"/>
    </source>
</evidence>
<name>A0A9K3EHI6_HELAN</name>
<evidence type="ECO:0000313" key="2">
    <source>
        <dbReference type="Proteomes" id="UP000215914"/>
    </source>
</evidence>
<reference evidence="1" key="2">
    <citation type="submission" date="2020-06" db="EMBL/GenBank/DDBJ databases">
        <title>Helianthus annuus Genome sequencing and assembly Release 2.</title>
        <authorList>
            <person name="Gouzy J."/>
            <person name="Langlade N."/>
            <person name="Munos S."/>
        </authorList>
    </citation>
    <scope>NUCLEOTIDE SEQUENCE</scope>
    <source>
        <tissue evidence="1">Leaves</tissue>
    </source>
</reference>
<gene>
    <name evidence="1" type="ORF">HanXRQr2_Chr13g0587771</name>
</gene>
<dbReference type="Gramene" id="mRNA:HanXRQr2_Chr13g0587771">
    <property type="protein sequence ID" value="CDS:HanXRQr2_Chr13g0587771.1"/>
    <property type="gene ID" value="HanXRQr2_Chr13g0587771"/>
</dbReference>
<protein>
    <submittedName>
        <fullName evidence="1">Uncharacterized protein</fullName>
    </submittedName>
</protein>
<accession>A0A9K3EHI6</accession>
<dbReference type="EMBL" id="MNCJ02000328">
    <property type="protein sequence ID" value="KAF5773358.1"/>
    <property type="molecule type" value="Genomic_DNA"/>
</dbReference>
<comment type="caution">
    <text evidence="1">The sequence shown here is derived from an EMBL/GenBank/DDBJ whole genome shotgun (WGS) entry which is preliminary data.</text>
</comment>
<dbReference type="AlphaFoldDB" id="A0A9K3EHI6"/>
<organism evidence="1 2">
    <name type="scientific">Helianthus annuus</name>
    <name type="common">Common sunflower</name>
    <dbReference type="NCBI Taxonomy" id="4232"/>
    <lineage>
        <taxon>Eukaryota</taxon>
        <taxon>Viridiplantae</taxon>
        <taxon>Streptophyta</taxon>
        <taxon>Embryophyta</taxon>
        <taxon>Tracheophyta</taxon>
        <taxon>Spermatophyta</taxon>
        <taxon>Magnoliopsida</taxon>
        <taxon>eudicotyledons</taxon>
        <taxon>Gunneridae</taxon>
        <taxon>Pentapetalae</taxon>
        <taxon>asterids</taxon>
        <taxon>campanulids</taxon>
        <taxon>Asterales</taxon>
        <taxon>Asteraceae</taxon>
        <taxon>Asteroideae</taxon>
        <taxon>Heliantheae alliance</taxon>
        <taxon>Heliantheae</taxon>
        <taxon>Helianthus</taxon>
    </lineage>
</organism>
<reference evidence="1" key="1">
    <citation type="journal article" date="2017" name="Nature">
        <title>The sunflower genome provides insights into oil metabolism, flowering and Asterid evolution.</title>
        <authorList>
            <person name="Badouin H."/>
            <person name="Gouzy J."/>
            <person name="Grassa C.J."/>
            <person name="Murat F."/>
            <person name="Staton S.E."/>
            <person name="Cottret L."/>
            <person name="Lelandais-Briere C."/>
            <person name="Owens G.L."/>
            <person name="Carrere S."/>
            <person name="Mayjonade B."/>
            <person name="Legrand L."/>
            <person name="Gill N."/>
            <person name="Kane N.C."/>
            <person name="Bowers J.E."/>
            <person name="Hubner S."/>
            <person name="Bellec A."/>
            <person name="Berard A."/>
            <person name="Berges H."/>
            <person name="Blanchet N."/>
            <person name="Boniface M.C."/>
            <person name="Brunel D."/>
            <person name="Catrice O."/>
            <person name="Chaidir N."/>
            <person name="Claudel C."/>
            <person name="Donnadieu C."/>
            <person name="Faraut T."/>
            <person name="Fievet G."/>
            <person name="Helmstetter N."/>
            <person name="King M."/>
            <person name="Knapp S.J."/>
            <person name="Lai Z."/>
            <person name="Le Paslier M.C."/>
            <person name="Lippi Y."/>
            <person name="Lorenzon L."/>
            <person name="Mandel J.R."/>
            <person name="Marage G."/>
            <person name="Marchand G."/>
            <person name="Marquand E."/>
            <person name="Bret-Mestries E."/>
            <person name="Morien E."/>
            <person name="Nambeesan S."/>
            <person name="Nguyen T."/>
            <person name="Pegot-Espagnet P."/>
            <person name="Pouilly N."/>
            <person name="Raftis F."/>
            <person name="Sallet E."/>
            <person name="Schiex T."/>
            <person name="Thomas J."/>
            <person name="Vandecasteele C."/>
            <person name="Vares D."/>
            <person name="Vear F."/>
            <person name="Vautrin S."/>
            <person name="Crespi M."/>
            <person name="Mangin B."/>
            <person name="Burke J.M."/>
            <person name="Salse J."/>
            <person name="Munos S."/>
            <person name="Vincourt P."/>
            <person name="Rieseberg L.H."/>
            <person name="Langlade N.B."/>
        </authorList>
    </citation>
    <scope>NUCLEOTIDE SEQUENCE</scope>
    <source>
        <tissue evidence="1">Leaves</tissue>
    </source>
</reference>